<sequence>MVDPNDPTLVSVGFAIMLALISAVGLLYDWLHKNHQLHLWPDPVEHERAIATLRYYRDVQDSSD</sequence>
<feature type="transmembrane region" description="Helical" evidence="1">
    <location>
        <begin position="12"/>
        <end position="31"/>
    </location>
</feature>
<proteinExistence type="predicted"/>
<keyword evidence="1" id="KW-1133">Transmembrane helix</keyword>
<evidence type="ECO:0000313" key="3">
    <source>
        <dbReference type="Proteomes" id="UP000754710"/>
    </source>
</evidence>
<keyword evidence="1" id="KW-0812">Transmembrane</keyword>
<dbReference type="EMBL" id="JAIEZQ010000001">
    <property type="protein sequence ID" value="MBY9073759.1"/>
    <property type="molecule type" value="Genomic_DNA"/>
</dbReference>
<reference evidence="2 3" key="1">
    <citation type="submission" date="2021-08" db="EMBL/GenBank/DDBJ databases">
        <title>Nocardioides bacterium WL0053 sp. nov., isolated from the sediment.</title>
        <authorList>
            <person name="Wang L."/>
            <person name="Zhang D."/>
            <person name="Zhang A."/>
        </authorList>
    </citation>
    <scope>NUCLEOTIDE SEQUENCE [LARGE SCALE GENOMIC DNA]</scope>
    <source>
        <strain evidence="2 3">WL0053</strain>
    </source>
</reference>
<evidence type="ECO:0000256" key="1">
    <source>
        <dbReference type="SAM" id="Phobius"/>
    </source>
</evidence>
<organism evidence="2 3">
    <name type="scientific">Nocardioides jiangsuensis</name>
    <dbReference type="NCBI Taxonomy" id="2866161"/>
    <lineage>
        <taxon>Bacteria</taxon>
        <taxon>Bacillati</taxon>
        <taxon>Actinomycetota</taxon>
        <taxon>Actinomycetes</taxon>
        <taxon>Propionibacteriales</taxon>
        <taxon>Nocardioidaceae</taxon>
        <taxon>Nocardioides</taxon>
    </lineage>
</organism>
<keyword evidence="3" id="KW-1185">Reference proteome</keyword>
<keyword evidence="1" id="KW-0472">Membrane</keyword>
<gene>
    <name evidence="2" type="ORF">K1X13_02885</name>
</gene>
<comment type="caution">
    <text evidence="2">The sequence shown here is derived from an EMBL/GenBank/DDBJ whole genome shotgun (WGS) entry which is preliminary data.</text>
</comment>
<accession>A0ABS7RFF2</accession>
<dbReference type="Proteomes" id="UP000754710">
    <property type="component" value="Unassembled WGS sequence"/>
</dbReference>
<dbReference type="RefSeq" id="WP_221023523.1">
    <property type="nucleotide sequence ID" value="NZ_JAIEZQ010000001.1"/>
</dbReference>
<evidence type="ECO:0000313" key="2">
    <source>
        <dbReference type="EMBL" id="MBY9073759.1"/>
    </source>
</evidence>
<protein>
    <submittedName>
        <fullName evidence="2">Uncharacterized protein</fullName>
    </submittedName>
</protein>
<name>A0ABS7RFF2_9ACTN</name>